<dbReference type="InterPro" id="IPR032675">
    <property type="entry name" value="LRR_dom_sf"/>
</dbReference>
<dbReference type="Gene3D" id="3.80.10.10">
    <property type="entry name" value="Ribonuclease Inhibitor"/>
    <property type="match status" value="1"/>
</dbReference>
<comment type="subcellular location">
    <subcellularLocation>
        <location evidence="1">Cytoplasm</location>
        <location evidence="1">Cytoskeleton</location>
        <location evidence="1">Cilium axoneme</location>
    </subcellularLocation>
</comment>
<protein>
    <submittedName>
        <fullName evidence="2">G6280 protein</fullName>
    </submittedName>
</protein>
<comment type="caution">
    <text evidence="2">The sequence shown here is derived from an EMBL/GenBank/DDBJ whole genome shotgun (WGS) entry which is preliminary data.</text>
</comment>
<dbReference type="EMBL" id="CAXHTA020000009">
    <property type="protein sequence ID" value="CAL5223723.1"/>
    <property type="molecule type" value="Genomic_DNA"/>
</dbReference>
<evidence type="ECO:0000313" key="3">
    <source>
        <dbReference type="Proteomes" id="UP001497392"/>
    </source>
</evidence>
<organism evidence="2 3">
    <name type="scientific">Coccomyxa viridis</name>
    <dbReference type="NCBI Taxonomy" id="1274662"/>
    <lineage>
        <taxon>Eukaryota</taxon>
        <taxon>Viridiplantae</taxon>
        <taxon>Chlorophyta</taxon>
        <taxon>core chlorophytes</taxon>
        <taxon>Trebouxiophyceae</taxon>
        <taxon>Trebouxiophyceae incertae sedis</taxon>
        <taxon>Coccomyxaceae</taxon>
        <taxon>Coccomyxa</taxon>
    </lineage>
</organism>
<reference evidence="2 3" key="1">
    <citation type="submission" date="2024-06" db="EMBL/GenBank/DDBJ databases">
        <authorList>
            <person name="Kraege A."/>
            <person name="Thomma B."/>
        </authorList>
    </citation>
    <scope>NUCLEOTIDE SEQUENCE [LARGE SCALE GENOMIC DNA]</scope>
</reference>
<name>A0ABP1FZV5_9CHLO</name>
<dbReference type="SUPFAM" id="SSF52047">
    <property type="entry name" value="RNI-like"/>
    <property type="match status" value="1"/>
</dbReference>
<evidence type="ECO:0000256" key="1">
    <source>
        <dbReference type="ARBA" id="ARBA00004430"/>
    </source>
</evidence>
<gene>
    <name evidence="2" type="primary">g6280</name>
    <name evidence="2" type="ORF">VP750_LOCUS5382</name>
</gene>
<proteinExistence type="predicted"/>
<dbReference type="Proteomes" id="UP001497392">
    <property type="component" value="Unassembled WGS sequence"/>
</dbReference>
<accession>A0ABP1FZV5</accession>
<evidence type="ECO:0000313" key="2">
    <source>
        <dbReference type="EMBL" id="CAL5223723.1"/>
    </source>
</evidence>
<keyword evidence="3" id="KW-1185">Reference proteome</keyword>
<sequence>MVGTVSRAMTRPAEAVMSDSNLAWAVTQALLLSREQTQQSHDVKEWFTLRSVNKAFKDAAGEQPLTLHLPQLSREGRWCMQQTKLSIAELHSWPGDALVTHALLSEQFRIVHAAGLMRVGNLHLDDCTGDMLQTAGPQFSHLESLTLAATSDIAPTKSTLPFCSCWVKSLPRLKHLKLRGYMLTELNQLPATLEILDLGECRVTYEQEVSLPQHLTLKHLALPQWGGRFAWTKAFPIPGL</sequence>